<sequence length="190" mass="21890">MKQEFLDAKFALIPNFISPEHAEQCASELRHTISIGNYESDWDVAPNASSISDPTFGLEIMCDKNSLINDIVGEYLVPTYCFSRIYRTGDSLPKHTDRAACEVSLTVHLDGDAEWLFACYDNELSLNPGDAVLYLGHVVPHYRVDPYKGKEYLQFFMHYVRTRGCHKEVYFDKRDMEVNEKKLMEELYGI</sequence>
<evidence type="ECO:0000313" key="2">
    <source>
        <dbReference type="Proteomes" id="UP000006532"/>
    </source>
</evidence>
<keyword evidence="2" id="KW-1185">Reference proteome</keyword>
<dbReference type="Proteomes" id="UP000006532">
    <property type="component" value="Segment"/>
</dbReference>
<dbReference type="KEGG" id="vg:10329445"/>
<evidence type="ECO:0000313" key="1">
    <source>
        <dbReference type="EMBL" id="ADO98944.1"/>
    </source>
</evidence>
<accession>E3SNS7</accession>
<dbReference type="RefSeq" id="YP_004324990.1">
    <property type="nucleotide sequence ID" value="NC_015290.1"/>
</dbReference>
<dbReference type="OrthoDB" id="20119at10239"/>
<proteinExistence type="predicted"/>
<gene>
    <name evidence="1" type="ORF">PSSM7_163</name>
</gene>
<organism evidence="1 2">
    <name type="scientific">Prochlorococcus phage P-SSM7</name>
    <dbReference type="NCBI Taxonomy" id="445688"/>
    <lineage>
        <taxon>Viruses</taxon>
        <taxon>Duplodnaviria</taxon>
        <taxon>Heunggongvirae</taxon>
        <taxon>Uroviricota</taxon>
        <taxon>Caudoviricetes</taxon>
        <taxon>Pantevenvirales</taxon>
        <taxon>Kyanoviridae</taxon>
        <taxon>Palaemonvirus</taxon>
        <taxon>Palaemonvirus pssm7</taxon>
    </lineage>
</organism>
<dbReference type="EMBL" id="GU071103">
    <property type="protein sequence ID" value="ADO98944.1"/>
    <property type="molecule type" value="Genomic_DNA"/>
</dbReference>
<dbReference type="GeneID" id="10329445"/>
<reference evidence="1 2" key="1">
    <citation type="journal article" date="2010" name="Environ. Microbiol.">
        <title>Genomic analysis of oceanic cyanobacterial myoviruses compared with T4-like myoviruses from diverse hosts and environments.</title>
        <authorList>
            <person name="Sullivan M.B."/>
            <person name="Huang K.H."/>
            <person name="Ignacio-Espinoza J.C."/>
            <person name="Berlin A.M."/>
            <person name="Kelly L."/>
            <person name="Weigele P.R."/>
            <person name="DeFrancesco A.S."/>
            <person name="Kern S.E."/>
            <person name="Thompson L.R."/>
            <person name="Young S."/>
            <person name="Yandava C."/>
            <person name="Fu R."/>
            <person name="Krastins B."/>
            <person name="Chase M."/>
            <person name="Sarracino D."/>
            <person name="Osburne M.S."/>
            <person name="Henn M.R."/>
            <person name="Chisholm S.W."/>
        </authorList>
    </citation>
    <scope>NUCLEOTIDE SEQUENCE [LARGE SCALE GENOMIC DNA]</scope>
    <source>
        <strain evidence="1">NATL1A-15</strain>
    </source>
</reference>
<name>E3SNS7_9CAUD</name>
<protein>
    <submittedName>
        <fullName evidence="1">Ferrochelatase</fullName>
    </submittedName>
</protein>